<reference evidence="1 2" key="1">
    <citation type="submission" date="2021-06" db="EMBL/GenBank/DDBJ databases">
        <authorList>
            <person name="Palmer J.M."/>
        </authorList>
    </citation>
    <scope>NUCLEOTIDE SEQUENCE [LARGE SCALE GENOMIC DNA]</scope>
    <source>
        <strain evidence="1 2">AS_MEX2019</strain>
        <tissue evidence="1">Muscle</tissue>
    </source>
</reference>
<name>A0ABV1A038_9TELE</name>
<dbReference type="EMBL" id="JAHRIP010076758">
    <property type="protein sequence ID" value="MEQ2311362.1"/>
    <property type="molecule type" value="Genomic_DNA"/>
</dbReference>
<proteinExistence type="predicted"/>
<comment type="caution">
    <text evidence="1">The sequence shown here is derived from an EMBL/GenBank/DDBJ whole genome shotgun (WGS) entry which is preliminary data.</text>
</comment>
<organism evidence="1 2">
    <name type="scientific">Ameca splendens</name>
    <dbReference type="NCBI Taxonomy" id="208324"/>
    <lineage>
        <taxon>Eukaryota</taxon>
        <taxon>Metazoa</taxon>
        <taxon>Chordata</taxon>
        <taxon>Craniata</taxon>
        <taxon>Vertebrata</taxon>
        <taxon>Euteleostomi</taxon>
        <taxon>Actinopterygii</taxon>
        <taxon>Neopterygii</taxon>
        <taxon>Teleostei</taxon>
        <taxon>Neoteleostei</taxon>
        <taxon>Acanthomorphata</taxon>
        <taxon>Ovalentaria</taxon>
        <taxon>Atherinomorphae</taxon>
        <taxon>Cyprinodontiformes</taxon>
        <taxon>Goodeidae</taxon>
        <taxon>Ameca</taxon>
    </lineage>
</organism>
<evidence type="ECO:0000313" key="1">
    <source>
        <dbReference type="EMBL" id="MEQ2311362.1"/>
    </source>
</evidence>
<dbReference type="Proteomes" id="UP001469553">
    <property type="component" value="Unassembled WGS sequence"/>
</dbReference>
<keyword evidence="2" id="KW-1185">Reference proteome</keyword>
<protein>
    <submittedName>
        <fullName evidence="1">Uncharacterized protein</fullName>
    </submittedName>
</protein>
<gene>
    <name evidence="1" type="ORF">AMECASPLE_019109</name>
</gene>
<evidence type="ECO:0000313" key="2">
    <source>
        <dbReference type="Proteomes" id="UP001469553"/>
    </source>
</evidence>
<accession>A0ABV1A038</accession>
<sequence length="72" mass="8285">MAQAQVSRSSTSAYNKDFLQHNISVVMSLGFAAILISRKHTVHYWDTRACMNLIVFGKKKKNLNLYCMLNLY</sequence>